<feature type="transmembrane region" description="Helical" evidence="14">
    <location>
        <begin position="382"/>
        <end position="404"/>
    </location>
</feature>
<keyword evidence="16" id="KW-1185">Reference proteome</keyword>
<evidence type="ECO:0000256" key="9">
    <source>
        <dbReference type="ARBA" id="ARBA00023065"/>
    </source>
</evidence>
<evidence type="ECO:0000256" key="10">
    <source>
        <dbReference type="ARBA" id="ARBA00023136"/>
    </source>
</evidence>
<dbReference type="PROSITE" id="PS50283">
    <property type="entry name" value="NA_SOLUT_SYMP_3"/>
    <property type="match status" value="1"/>
</dbReference>
<dbReference type="Proteomes" id="UP001524944">
    <property type="component" value="Unassembled WGS sequence"/>
</dbReference>
<keyword evidence="9" id="KW-0406">Ion transport</keyword>
<dbReference type="RefSeq" id="WP_157677240.1">
    <property type="nucleotide sequence ID" value="NZ_CP022121.1"/>
</dbReference>
<evidence type="ECO:0000256" key="3">
    <source>
        <dbReference type="ARBA" id="ARBA00022448"/>
    </source>
</evidence>
<evidence type="ECO:0000256" key="1">
    <source>
        <dbReference type="ARBA" id="ARBA00004651"/>
    </source>
</evidence>
<comment type="catalytic activity">
    <reaction evidence="12">
        <text>L-proline(in) + Na(+)(in) = L-proline(out) + Na(+)(out)</text>
        <dbReference type="Rhea" id="RHEA:28967"/>
        <dbReference type="ChEBI" id="CHEBI:29101"/>
        <dbReference type="ChEBI" id="CHEBI:60039"/>
    </reaction>
</comment>
<evidence type="ECO:0000256" key="11">
    <source>
        <dbReference type="ARBA" id="ARBA00023201"/>
    </source>
</evidence>
<evidence type="ECO:0000256" key="7">
    <source>
        <dbReference type="ARBA" id="ARBA00022989"/>
    </source>
</evidence>
<feature type="transmembrane region" description="Helical" evidence="14">
    <location>
        <begin position="122"/>
        <end position="143"/>
    </location>
</feature>
<organism evidence="15 16">
    <name type="scientific">Dehalobacterium formicoaceticum</name>
    <dbReference type="NCBI Taxonomy" id="51515"/>
    <lineage>
        <taxon>Bacteria</taxon>
        <taxon>Bacillati</taxon>
        <taxon>Bacillota</taxon>
        <taxon>Clostridia</taxon>
        <taxon>Eubacteriales</taxon>
        <taxon>Peptococcaceae</taxon>
        <taxon>Dehalobacterium</taxon>
    </lineage>
</organism>
<proteinExistence type="inferred from homology"/>
<feature type="transmembrane region" description="Helical" evidence="14">
    <location>
        <begin position="155"/>
        <end position="181"/>
    </location>
</feature>
<comment type="subcellular location">
    <subcellularLocation>
        <location evidence="1">Cell membrane</location>
        <topology evidence="1">Multi-pass membrane protein</topology>
    </subcellularLocation>
</comment>
<sequence length="486" mass="52548">MSLEMIIGTILFFASIIVVTFLAKKHTGNLKNYLIGNSNVGGAVSAFTWTASAASAGLFLGAAGLAYQYGWAGLMYLIGVFGSMFISWVFVIPKLRRVAVSRSILTTPDYLVMRYGEKRIKIISAFWTLVFIVPMIIVQFVGAGYLIESTLGLNYFWGMIIIGLTVAISTQLSGYMGVAWLDTLQGSIMTIGTIVMVYLSLQMMGGFTNLNLKLAAIDPSLVQFTGNMPLSLQIGLIVSYLVAFWGQPHLTARVWGLKDSNALRSALPISMILGVIWSFGAGLVGLSARVLHPGLASPDMAMPSVINGLPVFYTALLFFTLIAAMMTTANSLLLTAAGSVSNDILPLFIKDQDDPRVLYGAKLMVLVIGVLSFVLALKPPDLILKINAFAFGGYALIFGIPLFLGVMWKKANLSGAMIALTASPIIYIAWKMFLSRPTGIHEMIAALAITIVLILLATLFGKKPTEQMLEIYSLGQIPKNDQEGHQ</sequence>
<feature type="transmembrane region" description="Helical" evidence="14">
    <location>
        <begin position="311"/>
        <end position="336"/>
    </location>
</feature>
<reference evidence="15 16" key="1">
    <citation type="submission" date="2022-08" db="EMBL/GenBank/DDBJ databases">
        <title>Proteogenomics of the novel Dehalobacterium formicoaceticum strain EZ94 highlights a key role of methyltransferases during anaerobic dichloromethane degradation.</title>
        <authorList>
            <person name="Wasmund K."/>
        </authorList>
    </citation>
    <scope>NUCLEOTIDE SEQUENCE [LARGE SCALE GENOMIC DNA]</scope>
    <source>
        <strain evidence="15 16">EZ94</strain>
    </source>
</reference>
<evidence type="ECO:0000256" key="6">
    <source>
        <dbReference type="ARBA" id="ARBA00022847"/>
    </source>
</evidence>
<evidence type="ECO:0000256" key="2">
    <source>
        <dbReference type="ARBA" id="ARBA00006434"/>
    </source>
</evidence>
<keyword evidence="3" id="KW-0813">Transport</keyword>
<keyword evidence="7 14" id="KW-1133">Transmembrane helix</keyword>
<feature type="transmembrane region" description="Helical" evidence="14">
    <location>
        <begin position="44"/>
        <end position="67"/>
    </location>
</feature>
<keyword evidence="8" id="KW-0915">Sodium</keyword>
<dbReference type="EMBL" id="JANPWE010000002">
    <property type="protein sequence ID" value="MCR6544961.1"/>
    <property type="molecule type" value="Genomic_DNA"/>
</dbReference>
<dbReference type="Gene3D" id="1.20.1730.10">
    <property type="entry name" value="Sodium/glucose cotransporter"/>
    <property type="match status" value="1"/>
</dbReference>
<evidence type="ECO:0000256" key="14">
    <source>
        <dbReference type="SAM" id="Phobius"/>
    </source>
</evidence>
<feature type="transmembrane region" description="Helical" evidence="14">
    <location>
        <begin position="442"/>
        <end position="461"/>
    </location>
</feature>
<feature type="transmembrane region" description="Helical" evidence="14">
    <location>
        <begin position="6"/>
        <end position="23"/>
    </location>
</feature>
<feature type="transmembrane region" description="Helical" evidence="14">
    <location>
        <begin position="411"/>
        <end position="430"/>
    </location>
</feature>
<evidence type="ECO:0000313" key="15">
    <source>
        <dbReference type="EMBL" id="MCR6544961.1"/>
    </source>
</evidence>
<evidence type="ECO:0000256" key="5">
    <source>
        <dbReference type="ARBA" id="ARBA00022692"/>
    </source>
</evidence>
<dbReference type="InterPro" id="IPR038377">
    <property type="entry name" value="Na/Glc_symporter_sf"/>
</dbReference>
<dbReference type="InterPro" id="IPR050277">
    <property type="entry name" value="Sodium:Solute_Symporter"/>
</dbReference>
<feature type="transmembrane region" description="Helical" evidence="14">
    <location>
        <begin position="357"/>
        <end position="376"/>
    </location>
</feature>
<protein>
    <submittedName>
        <fullName evidence="15">Uncharacterized protein</fullName>
    </submittedName>
</protein>
<gene>
    <name evidence="15" type="ORF">NVS47_05410</name>
</gene>
<comment type="caution">
    <text evidence="15">The sequence shown here is derived from an EMBL/GenBank/DDBJ whole genome shotgun (WGS) entry which is preliminary data.</text>
</comment>
<name>A0ABT1Y5J8_9FIRM</name>
<feature type="transmembrane region" description="Helical" evidence="14">
    <location>
        <begin position="73"/>
        <end position="92"/>
    </location>
</feature>
<keyword evidence="10 14" id="KW-0472">Membrane</keyword>
<evidence type="ECO:0000256" key="13">
    <source>
        <dbReference type="RuleBase" id="RU362091"/>
    </source>
</evidence>
<accession>A0ABT1Y5J8</accession>
<evidence type="ECO:0000256" key="8">
    <source>
        <dbReference type="ARBA" id="ARBA00023053"/>
    </source>
</evidence>
<keyword evidence="6" id="KW-0769">Symport</keyword>
<dbReference type="InterPro" id="IPR001734">
    <property type="entry name" value="Na/solute_symporter"/>
</dbReference>
<keyword evidence="11" id="KW-0739">Sodium transport</keyword>
<keyword evidence="4" id="KW-1003">Cell membrane</keyword>
<dbReference type="Pfam" id="PF00474">
    <property type="entry name" value="SSF"/>
    <property type="match status" value="1"/>
</dbReference>
<feature type="transmembrane region" description="Helical" evidence="14">
    <location>
        <begin position="228"/>
        <end position="246"/>
    </location>
</feature>
<evidence type="ECO:0000256" key="12">
    <source>
        <dbReference type="ARBA" id="ARBA00033708"/>
    </source>
</evidence>
<feature type="transmembrane region" description="Helical" evidence="14">
    <location>
        <begin position="267"/>
        <end position="291"/>
    </location>
</feature>
<evidence type="ECO:0000256" key="4">
    <source>
        <dbReference type="ARBA" id="ARBA00022475"/>
    </source>
</evidence>
<evidence type="ECO:0000313" key="16">
    <source>
        <dbReference type="Proteomes" id="UP001524944"/>
    </source>
</evidence>
<comment type="similarity">
    <text evidence="2 13">Belongs to the sodium:solute symporter (SSF) (TC 2.A.21) family.</text>
</comment>
<keyword evidence="5 14" id="KW-0812">Transmembrane</keyword>
<dbReference type="PANTHER" id="PTHR48086:SF3">
    <property type="entry name" value="SODIUM_PROLINE SYMPORTER"/>
    <property type="match status" value="1"/>
</dbReference>
<feature type="transmembrane region" description="Helical" evidence="14">
    <location>
        <begin position="188"/>
        <end position="208"/>
    </location>
</feature>
<dbReference type="PANTHER" id="PTHR48086">
    <property type="entry name" value="SODIUM/PROLINE SYMPORTER-RELATED"/>
    <property type="match status" value="1"/>
</dbReference>